<proteinExistence type="predicted"/>
<dbReference type="RefSeq" id="WP_322134475.1">
    <property type="nucleotide sequence ID" value="NZ_CP085036.1"/>
</dbReference>
<dbReference type="SUPFAM" id="SSF53850">
    <property type="entry name" value="Periplasmic binding protein-like II"/>
    <property type="match status" value="1"/>
</dbReference>
<evidence type="ECO:0000256" key="1">
    <source>
        <dbReference type="SAM" id="SignalP"/>
    </source>
</evidence>
<sequence length="414" mass="44111">MFHHRRIAVAAAASALILLVVGCAPAAEDETTGDPLTITTFGDIGYSDALFAQFTKETGIEVVHTITTPDKARSGIFQNIGEGGLADVEAIDLTWIPDLLPYTSDLAPVSSDLIDRWLPWKVASATAADGTLFAYGATIDPQAICYRSDLFEQAGLPTDPAAVAALFPSWDAFFTVGAQYTATTGEPFVDSITPIVDGMINQLPVSYEERDGTVVATTNPAVREVYDSVVERAFPIAAFSKPDGWEWALEMDEGGYAAMLCGAEMRASIPQIAPDIDTWSVANTYPGGGMNTAGTFLVVPATGDRVEDAQALAAWLTLPENQLAAYRNAKVFPSTPSVFAEPVITNTKDLDLSDAPIGQISADRALAITELTVRGPGFLRYHDALVNIAARVFDGHESAPSGWDSWVAEASVLR</sequence>
<reference evidence="2 3" key="1">
    <citation type="submission" date="2023-04" db="EMBL/GenBank/DDBJ databases">
        <title>Genome Encyclopedia of Bacteria and Archaea VI: Functional Genomics of Type Strains.</title>
        <authorList>
            <person name="Whitman W."/>
        </authorList>
    </citation>
    <scope>NUCLEOTIDE SEQUENCE [LARGE SCALE GENOMIC DNA]</scope>
    <source>
        <strain evidence="2 3">SG_E_30_P1</strain>
    </source>
</reference>
<dbReference type="Proteomes" id="UP001160142">
    <property type="component" value="Unassembled WGS sequence"/>
</dbReference>
<dbReference type="PANTHER" id="PTHR43649:SF32">
    <property type="entry name" value="SUGAR BINDING SECRETED PROTEIN"/>
    <property type="match status" value="1"/>
</dbReference>
<keyword evidence="1" id="KW-0732">Signal</keyword>
<gene>
    <name evidence="2" type="ORF">M2152_002371</name>
</gene>
<dbReference type="InterPro" id="IPR050490">
    <property type="entry name" value="Bact_solute-bd_prot1"/>
</dbReference>
<dbReference type="PANTHER" id="PTHR43649">
    <property type="entry name" value="ARABINOSE-BINDING PROTEIN-RELATED"/>
    <property type="match status" value="1"/>
</dbReference>
<organism evidence="2 3">
    <name type="scientific">Antiquaquibacter oligotrophicus</name>
    <dbReference type="NCBI Taxonomy" id="2880260"/>
    <lineage>
        <taxon>Bacteria</taxon>
        <taxon>Bacillati</taxon>
        <taxon>Actinomycetota</taxon>
        <taxon>Actinomycetes</taxon>
        <taxon>Micrococcales</taxon>
        <taxon>Microbacteriaceae</taxon>
        <taxon>Antiquaquibacter</taxon>
    </lineage>
</organism>
<dbReference type="Gene3D" id="3.40.190.10">
    <property type="entry name" value="Periplasmic binding protein-like II"/>
    <property type="match status" value="1"/>
</dbReference>
<dbReference type="PROSITE" id="PS51257">
    <property type="entry name" value="PROKAR_LIPOPROTEIN"/>
    <property type="match status" value="1"/>
</dbReference>
<dbReference type="EMBL" id="JARXVQ010000001">
    <property type="protein sequence ID" value="MDH6182189.1"/>
    <property type="molecule type" value="Genomic_DNA"/>
</dbReference>
<protein>
    <submittedName>
        <fullName evidence="2">Cellobiose transport system substrate-binding protein</fullName>
    </submittedName>
</protein>
<keyword evidence="3" id="KW-1185">Reference proteome</keyword>
<dbReference type="Pfam" id="PF13416">
    <property type="entry name" value="SBP_bac_8"/>
    <property type="match status" value="1"/>
</dbReference>
<feature type="signal peptide" evidence="1">
    <location>
        <begin position="1"/>
        <end position="26"/>
    </location>
</feature>
<evidence type="ECO:0000313" key="3">
    <source>
        <dbReference type="Proteomes" id="UP001160142"/>
    </source>
</evidence>
<accession>A0ABT6KQD6</accession>
<feature type="chain" id="PRO_5045997746" evidence="1">
    <location>
        <begin position="27"/>
        <end position="414"/>
    </location>
</feature>
<dbReference type="InterPro" id="IPR006059">
    <property type="entry name" value="SBP"/>
</dbReference>
<name>A0ABT6KQD6_9MICO</name>
<comment type="caution">
    <text evidence="2">The sequence shown here is derived from an EMBL/GenBank/DDBJ whole genome shotgun (WGS) entry which is preliminary data.</text>
</comment>
<evidence type="ECO:0000313" key="2">
    <source>
        <dbReference type="EMBL" id="MDH6182189.1"/>
    </source>
</evidence>